<evidence type="ECO:0000256" key="6">
    <source>
        <dbReference type="ARBA" id="ARBA00023002"/>
    </source>
</evidence>
<evidence type="ECO:0000259" key="11">
    <source>
        <dbReference type="Pfam" id="PF01619"/>
    </source>
</evidence>
<dbReference type="GO" id="GO:0000166">
    <property type="term" value="F:nucleotide binding"/>
    <property type="evidence" value="ECO:0007669"/>
    <property type="project" value="UniProtKB-KW"/>
</dbReference>
<evidence type="ECO:0000313" key="13">
    <source>
        <dbReference type="Proteomes" id="UP000317691"/>
    </source>
</evidence>
<dbReference type="InterPro" id="IPR002872">
    <property type="entry name" value="Proline_DH_dom"/>
</dbReference>
<feature type="binding site" evidence="9">
    <location>
        <position position="98"/>
    </location>
    <ligand>
        <name>substrate</name>
    </ligand>
</feature>
<evidence type="ECO:0000256" key="4">
    <source>
        <dbReference type="ARBA" id="ARBA00022741"/>
    </source>
</evidence>
<organism evidence="12 13">
    <name type="scientific">Eiseniibacteriota bacterium</name>
    <dbReference type="NCBI Taxonomy" id="2212470"/>
    <lineage>
        <taxon>Bacteria</taxon>
        <taxon>Candidatus Eiseniibacteriota</taxon>
    </lineage>
</organism>
<dbReference type="SUPFAM" id="SSF51730">
    <property type="entry name" value="FAD-linked oxidoreductase"/>
    <property type="match status" value="1"/>
</dbReference>
<comment type="caution">
    <text evidence="12">The sequence shown here is derived from an EMBL/GenBank/DDBJ whole genome shotgun (WGS) entry which is preliminary data.</text>
</comment>
<keyword evidence="4 10" id="KW-0547">Nucleotide-binding</keyword>
<dbReference type="AlphaFoldDB" id="A0A538TRL1"/>
<reference evidence="12 13" key="1">
    <citation type="journal article" date="2019" name="Nat. Microbiol.">
        <title>Mediterranean grassland soil C-N compound turnover is dependent on rainfall and depth, and is mediated by genomically divergent microorganisms.</title>
        <authorList>
            <person name="Diamond S."/>
            <person name="Andeer P.F."/>
            <person name="Li Z."/>
            <person name="Crits-Christoph A."/>
            <person name="Burstein D."/>
            <person name="Anantharaman K."/>
            <person name="Lane K.R."/>
            <person name="Thomas B.C."/>
            <person name="Pan C."/>
            <person name="Northen T.R."/>
            <person name="Banfield J.F."/>
        </authorList>
    </citation>
    <scope>NUCLEOTIDE SEQUENCE [LARGE SCALE GENOMIC DNA]</scope>
    <source>
        <strain evidence="12">WS_9</strain>
    </source>
</reference>
<dbReference type="EC" id="1.5.5.2" evidence="2"/>
<dbReference type="GO" id="GO:0004657">
    <property type="term" value="F:proline dehydrogenase activity"/>
    <property type="evidence" value="ECO:0007669"/>
    <property type="project" value="UniProtKB-EC"/>
</dbReference>
<dbReference type="InterPro" id="IPR029041">
    <property type="entry name" value="FAD-linked_oxidoreductase-like"/>
</dbReference>
<sequence>MPFLRDFISWLSTKPLVTRPIARTGMRLGFARRFIAGETLEEALQTAAGLNAKGMLVIMNQLGENVTERREAEAAYESYHRILRDLADRKIDGNITIKPTQLGIDFSPDLCLELTLRLAADAASFQNFVEIDMEHSAVCGATVDLFEQVRSRHDNVGLAVQAYLRRTEDDIRRLRPLRPKIRLVKGAYLEPAEVAFPEKRQVDENYAKLMRILFTEGFVPAIATHDVAMLGLAKHLARENGRKPGDWEAQMLLGVRRDLQESLAREGYRVRVYVTFGTQWVPYFMRRLAERPANVAFVLRSLVQGK</sequence>
<evidence type="ECO:0000256" key="1">
    <source>
        <dbReference type="ARBA" id="ARBA00004739"/>
    </source>
</evidence>
<feature type="binding site" evidence="10">
    <location>
        <position position="199"/>
    </location>
    <ligand>
        <name>FAD</name>
        <dbReference type="ChEBI" id="CHEBI:57692"/>
    </ligand>
</feature>
<feature type="binding site" evidence="9">
    <location>
        <position position="287"/>
    </location>
    <ligand>
        <name>substrate</name>
    </ligand>
</feature>
<name>A0A538TRL1_UNCEI</name>
<feature type="binding site" evidence="10">
    <location>
        <begin position="185"/>
        <end position="187"/>
    </location>
    <ligand>
        <name>FAD</name>
        <dbReference type="ChEBI" id="CHEBI:57692"/>
    </ligand>
</feature>
<protein>
    <recommendedName>
        <fullName evidence="2">proline dehydrogenase</fullName>
        <ecNumber evidence="2">1.5.5.2</ecNumber>
    </recommendedName>
</protein>
<gene>
    <name evidence="12" type="ORF">E6K79_02600</name>
</gene>
<evidence type="ECO:0000256" key="8">
    <source>
        <dbReference type="ARBA" id="ARBA00048779"/>
    </source>
</evidence>
<comment type="catalytic activity">
    <reaction evidence="8">
        <text>L-proline + a quinone = (S)-1-pyrroline-5-carboxylate + a quinol + H(+)</text>
        <dbReference type="Rhea" id="RHEA:23784"/>
        <dbReference type="ChEBI" id="CHEBI:15378"/>
        <dbReference type="ChEBI" id="CHEBI:17388"/>
        <dbReference type="ChEBI" id="CHEBI:24646"/>
        <dbReference type="ChEBI" id="CHEBI:60039"/>
        <dbReference type="ChEBI" id="CHEBI:132124"/>
        <dbReference type="EC" id="1.5.5.2"/>
    </reaction>
</comment>
<keyword evidence="6" id="KW-0560">Oxidoreductase</keyword>
<dbReference type="InterPro" id="IPR008219">
    <property type="entry name" value="PRODH_bac_arc"/>
</dbReference>
<dbReference type="PANTHER" id="PTHR13914:SF0">
    <property type="entry name" value="PROLINE DEHYDROGENASE 1, MITOCHONDRIAL"/>
    <property type="match status" value="1"/>
</dbReference>
<accession>A0A538TRL1</accession>
<dbReference type="GO" id="GO:0010133">
    <property type="term" value="P:L-proline catabolic process to L-glutamate"/>
    <property type="evidence" value="ECO:0007669"/>
    <property type="project" value="UniProtKB-UniPathway"/>
</dbReference>
<keyword evidence="3" id="KW-0285">Flavoprotein</keyword>
<dbReference type="InterPro" id="IPR015659">
    <property type="entry name" value="Proline_oxidase"/>
</dbReference>
<evidence type="ECO:0000256" key="10">
    <source>
        <dbReference type="PIRSR" id="PIRSR000196-2"/>
    </source>
</evidence>
<proteinExistence type="predicted"/>
<evidence type="ECO:0000256" key="3">
    <source>
        <dbReference type="ARBA" id="ARBA00022630"/>
    </source>
</evidence>
<dbReference type="Gene3D" id="3.20.20.220">
    <property type="match status" value="1"/>
</dbReference>
<dbReference type="PIRSF" id="PIRSF000196">
    <property type="entry name" value="Pro_dehydrog"/>
    <property type="match status" value="1"/>
</dbReference>
<comment type="cofactor">
    <cofactor evidence="10">
        <name>FAD</name>
        <dbReference type="ChEBI" id="CHEBI:57692"/>
    </cofactor>
    <text evidence="10">Binds 1 FAD per subunit.</text>
</comment>
<feature type="binding site" evidence="10">
    <location>
        <begin position="224"/>
        <end position="225"/>
    </location>
    <ligand>
        <name>FAD</name>
        <dbReference type="ChEBI" id="CHEBI:57692"/>
    </ligand>
</feature>
<comment type="pathway">
    <text evidence="1">Amino-acid degradation; L-proline degradation into L-glutamate; L-glutamate from L-proline: step 1/2.</text>
</comment>
<feature type="binding site" evidence="9">
    <location>
        <position position="286"/>
    </location>
    <ligand>
        <name>substrate</name>
    </ligand>
</feature>
<feature type="binding site" evidence="10">
    <location>
        <position position="133"/>
    </location>
    <ligand>
        <name>FAD</name>
        <dbReference type="ChEBI" id="CHEBI:57692"/>
    </ligand>
</feature>
<dbReference type="UniPathway" id="UPA00261">
    <property type="reaction ID" value="UER00373"/>
</dbReference>
<evidence type="ECO:0000256" key="5">
    <source>
        <dbReference type="ARBA" id="ARBA00022827"/>
    </source>
</evidence>
<evidence type="ECO:0000256" key="7">
    <source>
        <dbReference type="ARBA" id="ARBA00023062"/>
    </source>
</evidence>
<dbReference type="Pfam" id="PF01619">
    <property type="entry name" value="Pro_dh"/>
    <property type="match status" value="1"/>
</dbReference>
<evidence type="ECO:0000256" key="2">
    <source>
        <dbReference type="ARBA" id="ARBA00012695"/>
    </source>
</evidence>
<dbReference type="EMBL" id="VBOZ01000009">
    <property type="protein sequence ID" value="TMQ66261.1"/>
    <property type="molecule type" value="Genomic_DNA"/>
</dbReference>
<dbReference type="PANTHER" id="PTHR13914">
    <property type="entry name" value="PROLINE OXIDASE"/>
    <property type="match status" value="1"/>
</dbReference>
<evidence type="ECO:0000256" key="9">
    <source>
        <dbReference type="PIRSR" id="PIRSR000196-1"/>
    </source>
</evidence>
<keyword evidence="5 10" id="KW-0274">FAD</keyword>
<evidence type="ECO:0000313" key="12">
    <source>
        <dbReference type="EMBL" id="TMQ66261.1"/>
    </source>
</evidence>
<dbReference type="Proteomes" id="UP000317691">
    <property type="component" value="Unassembled WGS sequence"/>
</dbReference>
<keyword evidence="7" id="KW-0642">Proline metabolism</keyword>
<feature type="binding site" evidence="10">
    <location>
        <position position="161"/>
    </location>
    <ligand>
        <name>FAD</name>
        <dbReference type="ChEBI" id="CHEBI:57692"/>
    </ligand>
</feature>
<feature type="domain" description="Proline dehydrogenase" evidence="11">
    <location>
        <begin position="43"/>
        <end position="298"/>
    </location>
</feature>